<reference evidence="1" key="1">
    <citation type="submission" date="2020-10" db="EMBL/GenBank/DDBJ databases">
        <authorList>
            <person name="Lu T."/>
            <person name="Wang Q."/>
            <person name="Han X."/>
        </authorList>
    </citation>
    <scope>NUCLEOTIDE SEQUENCE</scope>
    <source>
        <strain evidence="1">WQ 366</strain>
    </source>
</reference>
<keyword evidence="2" id="KW-1185">Reference proteome</keyword>
<name>A0ABS7Z2C7_9SPHI</name>
<dbReference type="EMBL" id="JADEYP010000005">
    <property type="protein sequence ID" value="MCA5004324.1"/>
    <property type="molecule type" value="Genomic_DNA"/>
</dbReference>
<evidence type="ECO:0000313" key="1">
    <source>
        <dbReference type="EMBL" id="MCA5004324.1"/>
    </source>
</evidence>
<protein>
    <recommendedName>
        <fullName evidence="3">Thiol-activated cytolysin</fullName>
    </recommendedName>
</protein>
<organism evidence="1 2">
    <name type="scientific">Sphingobacterium bovistauri</name>
    <dbReference type="NCBI Taxonomy" id="2781959"/>
    <lineage>
        <taxon>Bacteria</taxon>
        <taxon>Pseudomonadati</taxon>
        <taxon>Bacteroidota</taxon>
        <taxon>Sphingobacteriia</taxon>
        <taxon>Sphingobacteriales</taxon>
        <taxon>Sphingobacteriaceae</taxon>
        <taxon>Sphingobacterium</taxon>
    </lineage>
</organism>
<comment type="caution">
    <text evidence="1">The sequence shown here is derived from an EMBL/GenBank/DDBJ whole genome shotgun (WGS) entry which is preliminary data.</text>
</comment>
<dbReference type="RefSeq" id="WP_225551652.1">
    <property type="nucleotide sequence ID" value="NZ_JADEYP010000005.1"/>
</dbReference>
<gene>
    <name evidence="1" type="ORF">IPZ78_04025</name>
</gene>
<evidence type="ECO:0000313" key="2">
    <source>
        <dbReference type="Proteomes" id="UP001165302"/>
    </source>
</evidence>
<dbReference type="InterPro" id="IPR036359">
    <property type="entry name" value="Thiol_cytolysin_sf"/>
</dbReference>
<sequence length="325" mass="37467">MNLRFFLLLFVLIQFSCKDDKVKPKEDKKEPEELNIELAEKVVTSTELYPDEETFESIYPGSILNLKSNNKRLEINAFKDFSPLPVRLVSMNSNNSLEIIPSFIGTQEFLKGIKKSSYPFSISSRSWSKIVDYRVLLNAQMPSSDLVSFFKLLDHNEPTYIIKHAKTTLLSFAKQIDNTLIMELPRKTELISLEEQKKNAENDLYYISIVSYGLSYVKIVESDLPEDKLKSALEKLSLSEILTNDDIKVIEKSSMTILLRTSAYKHPLLKKAKGYKEIQALTADFNEMLKNSVGVHTYPIYYFARSLKDFSPFSHTYANQFFVEK</sequence>
<evidence type="ECO:0008006" key="3">
    <source>
        <dbReference type="Google" id="ProtNLM"/>
    </source>
</evidence>
<dbReference type="SUPFAM" id="SSF56978">
    <property type="entry name" value="Perfringolysin"/>
    <property type="match status" value="1"/>
</dbReference>
<dbReference type="Proteomes" id="UP001165302">
    <property type="component" value="Unassembled WGS sequence"/>
</dbReference>
<accession>A0ABS7Z2C7</accession>
<proteinExistence type="predicted"/>